<gene>
    <name evidence="1" type="ORF">XENORESO_017421</name>
</gene>
<accession>A0ABV0X4W2</accession>
<keyword evidence="2" id="KW-1185">Reference proteome</keyword>
<name>A0ABV0X4W2_9TELE</name>
<comment type="caution">
    <text evidence="1">The sequence shown here is derived from an EMBL/GenBank/DDBJ whole genome shotgun (WGS) entry which is preliminary data.</text>
</comment>
<protein>
    <submittedName>
        <fullName evidence="1">Uncharacterized protein</fullName>
    </submittedName>
</protein>
<dbReference type="EMBL" id="JAHRIM010086016">
    <property type="protein sequence ID" value="MEQ2276309.1"/>
    <property type="molecule type" value="Genomic_DNA"/>
</dbReference>
<proteinExistence type="predicted"/>
<reference evidence="1 2" key="1">
    <citation type="submission" date="2021-06" db="EMBL/GenBank/DDBJ databases">
        <authorList>
            <person name="Palmer J.M."/>
        </authorList>
    </citation>
    <scope>NUCLEOTIDE SEQUENCE [LARGE SCALE GENOMIC DNA]</scope>
    <source>
        <strain evidence="1 2">XR_2019</strain>
        <tissue evidence="1">Muscle</tissue>
    </source>
</reference>
<sequence>MKSPHQSEEQIRLDHCLPVLAKKSCSITLHPNIRNTAAENITDRRTVFWIIKTFKLRGSAAEKKLQDVQQGPSQDHLYLRGYYRIMLPPVQSLLYISSRGSAGLRGALLFGFRVSPLQKTAAGKL</sequence>
<evidence type="ECO:0000313" key="2">
    <source>
        <dbReference type="Proteomes" id="UP001444071"/>
    </source>
</evidence>
<dbReference type="Proteomes" id="UP001444071">
    <property type="component" value="Unassembled WGS sequence"/>
</dbReference>
<organism evidence="1 2">
    <name type="scientific">Xenotaenia resolanae</name>
    <dbReference type="NCBI Taxonomy" id="208358"/>
    <lineage>
        <taxon>Eukaryota</taxon>
        <taxon>Metazoa</taxon>
        <taxon>Chordata</taxon>
        <taxon>Craniata</taxon>
        <taxon>Vertebrata</taxon>
        <taxon>Euteleostomi</taxon>
        <taxon>Actinopterygii</taxon>
        <taxon>Neopterygii</taxon>
        <taxon>Teleostei</taxon>
        <taxon>Neoteleostei</taxon>
        <taxon>Acanthomorphata</taxon>
        <taxon>Ovalentaria</taxon>
        <taxon>Atherinomorphae</taxon>
        <taxon>Cyprinodontiformes</taxon>
        <taxon>Goodeidae</taxon>
        <taxon>Xenotaenia</taxon>
    </lineage>
</organism>
<evidence type="ECO:0000313" key="1">
    <source>
        <dbReference type="EMBL" id="MEQ2276309.1"/>
    </source>
</evidence>